<proteinExistence type="predicted"/>
<keyword evidence="1" id="KW-1133">Transmembrane helix</keyword>
<dbReference type="AlphaFoldDB" id="A0A9D4T058"/>
<reference evidence="2" key="1">
    <citation type="journal article" date="2020" name="Cell">
        <title>Large-Scale Comparative Analyses of Tick Genomes Elucidate Their Genetic Diversity and Vector Capacities.</title>
        <authorList>
            <consortium name="Tick Genome and Microbiome Consortium (TIGMIC)"/>
            <person name="Jia N."/>
            <person name="Wang J."/>
            <person name="Shi W."/>
            <person name="Du L."/>
            <person name="Sun Y."/>
            <person name="Zhan W."/>
            <person name="Jiang J.F."/>
            <person name="Wang Q."/>
            <person name="Zhang B."/>
            <person name="Ji P."/>
            <person name="Bell-Sakyi L."/>
            <person name="Cui X.M."/>
            <person name="Yuan T.T."/>
            <person name="Jiang B.G."/>
            <person name="Yang W.F."/>
            <person name="Lam T.T."/>
            <person name="Chang Q.C."/>
            <person name="Ding S.J."/>
            <person name="Wang X.J."/>
            <person name="Zhu J.G."/>
            <person name="Ruan X.D."/>
            <person name="Zhao L."/>
            <person name="Wei J.T."/>
            <person name="Ye R.Z."/>
            <person name="Que T.C."/>
            <person name="Du C.H."/>
            <person name="Zhou Y.H."/>
            <person name="Cheng J.X."/>
            <person name="Dai P.F."/>
            <person name="Guo W.B."/>
            <person name="Han X.H."/>
            <person name="Huang E.J."/>
            <person name="Li L.F."/>
            <person name="Wei W."/>
            <person name="Gao Y.C."/>
            <person name="Liu J.Z."/>
            <person name="Shao H.Z."/>
            <person name="Wang X."/>
            <person name="Wang C.C."/>
            <person name="Yang T.C."/>
            <person name="Huo Q.B."/>
            <person name="Li W."/>
            <person name="Chen H.Y."/>
            <person name="Chen S.E."/>
            <person name="Zhou L.G."/>
            <person name="Ni X.B."/>
            <person name="Tian J.H."/>
            <person name="Sheng Y."/>
            <person name="Liu T."/>
            <person name="Pan Y.S."/>
            <person name="Xia L.Y."/>
            <person name="Li J."/>
            <person name="Zhao F."/>
            <person name="Cao W.C."/>
        </authorList>
    </citation>
    <scope>NUCLEOTIDE SEQUENCE</scope>
    <source>
        <strain evidence="2">Rsan-2018</strain>
    </source>
</reference>
<keyword evidence="1" id="KW-0812">Transmembrane</keyword>
<reference evidence="2" key="2">
    <citation type="submission" date="2021-09" db="EMBL/GenBank/DDBJ databases">
        <authorList>
            <person name="Jia N."/>
            <person name="Wang J."/>
            <person name="Shi W."/>
            <person name="Du L."/>
            <person name="Sun Y."/>
            <person name="Zhan W."/>
            <person name="Jiang J."/>
            <person name="Wang Q."/>
            <person name="Zhang B."/>
            <person name="Ji P."/>
            <person name="Sakyi L.B."/>
            <person name="Cui X."/>
            <person name="Yuan T."/>
            <person name="Jiang B."/>
            <person name="Yang W."/>
            <person name="Lam T.T.-Y."/>
            <person name="Chang Q."/>
            <person name="Ding S."/>
            <person name="Wang X."/>
            <person name="Zhu J."/>
            <person name="Ruan X."/>
            <person name="Zhao L."/>
            <person name="Wei J."/>
            <person name="Que T."/>
            <person name="Du C."/>
            <person name="Cheng J."/>
            <person name="Dai P."/>
            <person name="Han X."/>
            <person name="Huang E."/>
            <person name="Gao Y."/>
            <person name="Liu J."/>
            <person name="Shao H."/>
            <person name="Ye R."/>
            <person name="Li L."/>
            <person name="Wei W."/>
            <person name="Wang X."/>
            <person name="Wang C."/>
            <person name="Huo Q."/>
            <person name="Li W."/>
            <person name="Guo W."/>
            <person name="Chen H."/>
            <person name="Chen S."/>
            <person name="Zhou L."/>
            <person name="Zhou L."/>
            <person name="Ni X."/>
            <person name="Tian J."/>
            <person name="Zhou Y."/>
            <person name="Sheng Y."/>
            <person name="Liu T."/>
            <person name="Pan Y."/>
            <person name="Xia L."/>
            <person name="Li J."/>
            <person name="Zhao F."/>
            <person name="Cao W."/>
        </authorList>
    </citation>
    <scope>NUCLEOTIDE SEQUENCE</scope>
    <source>
        <strain evidence="2">Rsan-2018</strain>
        <tissue evidence="2">Larvae</tissue>
    </source>
</reference>
<gene>
    <name evidence="2" type="ORF">HPB52_007937</name>
</gene>
<comment type="caution">
    <text evidence="2">The sequence shown here is derived from an EMBL/GenBank/DDBJ whole genome shotgun (WGS) entry which is preliminary data.</text>
</comment>
<evidence type="ECO:0000256" key="1">
    <source>
        <dbReference type="SAM" id="Phobius"/>
    </source>
</evidence>
<dbReference type="VEuPathDB" id="VectorBase:RSAN_053454"/>
<keyword evidence="3" id="KW-1185">Reference proteome</keyword>
<dbReference type="EMBL" id="JABSTV010001249">
    <property type="protein sequence ID" value="KAH7961332.1"/>
    <property type="molecule type" value="Genomic_DNA"/>
</dbReference>
<evidence type="ECO:0000313" key="2">
    <source>
        <dbReference type="EMBL" id="KAH7961332.1"/>
    </source>
</evidence>
<keyword evidence="1" id="KW-0472">Membrane</keyword>
<sequence length="196" mass="21155">MAASADAAHRDQGSDGLKGFVVNSSLTAIEDNTHVILGNGRYQIRVLVASVLATAMMLIQVLAYEVIGRPVDHWCRPPADLRDMPANVWRNAAIPVDVDGHFSQCTIYDPPIAENGTEERDVLECREWDYDSGGRADSVISRWDLVCGRQLALRAVSHCCHAGGGGIRSCFLALCPTTWDVGLSSSSRPGSCSVRA</sequence>
<evidence type="ECO:0000313" key="3">
    <source>
        <dbReference type="Proteomes" id="UP000821837"/>
    </source>
</evidence>
<name>A0A9D4T058_RHISA</name>
<organism evidence="2 3">
    <name type="scientific">Rhipicephalus sanguineus</name>
    <name type="common">Brown dog tick</name>
    <name type="synonym">Ixodes sanguineus</name>
    <dbReference type="NCBI Taxonomy" id="34632"/>
    <lineage>
        <taxon>Eukaryota</taxon>
        <taxon>Metazoa</taxon>
        <taxon>Ecdysozoa</taxon>
        <taxon>Arthropoda</taxon>
        <taxon>Chelicerata</taxon>
        <taxon>Arachnida</taxon>
        <taxon>Acari</taxon>
        <taxon>Parasitiformes</taxon>
        <taxon>Ixodida</taxon>
        <taxon>Ixodoidea</taxon>
        <taxon>Ixodidae</taxon>
        <taxon>Rhipicephalinae</taxon>
        <taxon>Rhipicephalus</taxon>
        <taxon>Rhipicephalus</taxon>
    </lineage>
</organism>
<protein>
    <submittedName>
        <fullName evidence="2">Uncharacterized protein</fullName>
    </submittedName>
</protein>
<dbReference type="Proteomes" id="UP000821837">
    <property type="component" value="Chromosome 3"/>
</dbReference>
<feature type="transmembrane region" description="Helical" evidence="1">
    <location>
        <begin position="46"/>
        <end position="67"/>
    </location>
</feature>
<accession>A0A9D4T058</accession>